<evidence type="ECO:0000256" key="5">
    <source>
        <dbReference type="ARBA" id="ARBA00022563"/>
    </source>
</evidence>
<dbReference type="NCBIfam" id="NF006826">
    <property type="entry name" value="PRK09347.1-3"/>
    <property type="match status" value="1"/>
</dbReference>
<dbReference type="FunFam" id="3.30.1130.10:FF:000001">
    <property type="entry name" value="GTP cyclohydrolase 1"/>
    <property type="match status" value="1"/>
</dbReference>
<dbReference type="InterPro" id="IPR036844">
    <property type="entry name" value="Hint_dom_sf"/>
</dbReference>
<dbReference type="GO" id="GO:0006729">
    <property type="term" value="P:tetrahydrobiopterin biosynthetic process"/>
    <property type="evidence" value="ECO:0007669"/>
    <property type="project" value="TreeGrafter"/>
</dbReference>
<dbReference type="InterPro" id="IPR043133">
    <property type="entry name" value="GTP-CH-I_C/QueF"/>
</dbReference>
<feature type="domain" description="GTP cyclohydrolase I" evidence="8">
    <location>
        <begin position="301"/>
        <end position="411"/>
    </location>
</feature>
<dbReference type="PROSITE" id="PS00860">
    <property type="entry name" value="GTP_CYCLOHYDROL_1_2"/>
    <property type="match status" value="1"/>
</dbReference>
<dbReference type="GO" id="GO:0006730">
    <property type="term" value="P:one-carbon metabolic process"/>
    <property type="evidence" value="ECO:0007669"/>
    <property type="project" value="UniProtKB-KW"/>
</dbReference>
<proteinExistence type="predicted"/>
<dbReference type="InterPro" id="IPR018234">
    <property type="entry name" value="GTP_CycHdrlase_I_CS"/>
</dbReference>
<dbReference type="EC" id="3.5.4.16" evidence="3"/>
<evidence type="ECO:0000256" key="4">
    <source>
        <dbReference type="ARBA" id="ARBA00017272"/>
    </source>
</evidence>
<dbReference type="InterPro" id="IPR027434">
    <property type="entry name" value="Homing_endonucl"/>
</dbReference>
<protein>
    <recommendedName>
        <fullName evidence="4">GTP cyclohydrolase 1</fullName>
        <ecNumber evidence="3">3.5.4.16</ecNumber>
    </recommendedName>
    <alternativeName>
        <fullName evidence="7">GTP cyclohydrolase I</fullName>
    </alternativeName>
</protein>
<dbReference type="Pfam" id="PF01227">
    <property type="entry name" value="GTP_cyclohydroI"/>
    <property type="match status" value="1"/>
</dbReference>
<organism evidence="9">
    <name type="scientific">uncultured Rubrobacteraceae bacterium</name>
    <dbReference type="NCBI Taxonomy" id="349277"/>
    <lineage>
        <taxon>Bacteria</taxon>
        <taxon>Bacillati</taxon>
        <taxon>Actinomycetota</taxon>
        <taxon>Rubrobacteria</taxon>
        <taxon>Rubrobacterales</taxon>
        <taxon>Rubrobacteraceae</taxon>
        <taxon>environmental samples</taxon>
    </lineage>
</organism>
<keyword evidence="6 9" id="KW-0378">Hydrolase</keyword>
<evidence type="ECO:0000256" key="3">
    <source>
        <dbReference type="ARBA" id="ARBA00012715"/>
    </source>
</evidence>
<dbReference type="InterPro" id="IPR001474">
    <property type="entry name" value="GTP_CycHdrlase_I"/>
</dbReference>
<dbReference type="Gene3D" id="2.170.16.10">
    <property type="entry name" value="Hedgehog/Intein (Hint) domain"/>
    <property type="match status" value="1"/>
</dbReference>
<dbReference type="GO" id="GO:0003934">
    <property type="term" value="F:GTP cyclohydrolase I activity"/>
    <property type="evidence" value="ECO:0007669"/>
    <property type="project" value="UniProtKB-EC"/>
</dbReference>
<reference evidence="9" key="1">
    <citation type="submission" date="2020-02" db="EMBL/GenBank/DDBJ databases">
        <authorList>
            <person name="Meier V. D."/>
        </authorList>
    </citation>
    <scope>NUCLEOTIDE SEQUENCE</scope>
    <source>
        <strain evidence="9">AVDCRST_MAG01</strain>
    </source>
</reference>
<dbReference type="InterPro" id="IPR020602">
    <property type="entry name" value="GTP_CycHdrlase_I_dom"/>
</dbReference>
<dbReference type="Gene3D" id="3.10.28.10">
    <property type="entry name" value="Homing endonucleases"/>
    <property type="match status" value="1"/>
</dbReference>
<keyword evidence="5" id="KW-0554">One-carbon metabolism</keyword>
<dbReference type="GO" id="GO:0005525">
    <property type="term" value="F:GTP binding"/>
    <property type="evidence" value="ECO:0007669"/>
    <property type="project" value="TreeGrafter"/>
</dbReference>
<evidence type="ECO:0000313" key="9">
    <source>
        <dbReference type="EMBL" id="CAA9449650.1"/>
    </source>
</evidence>
<dbReference type="EMBL" id="CADCUW010000575">
    <property type="protein sequence ID" value="CAA9449650.1"/>
    <property type="molecule type" value="Genomic_DNA"/>
</dbReference>
<dbReference type="PANTHER" id="PTHR11109:SF7">
    <property type="entry name" value="GTP CYCLOHYDROLASE 1"/>
    <property type="match status" value="1"/>
</dbReference>
<comment type="pathway">
    <text evidence="2">Cofactor biosynthesis; 7,8-dihydroneopterin triphosphate biosynthesis; 7,8-dihydroneopterin triphosphate from GTP: step 1/1.</text>
</comment>
<dbReference type="GO" id="GO:0005737">
    <property type="term" value="C:cytoplasm"/>
    <property type="evidence" value="ECO:0007669"/>
    <property type="project" value="TreeGrafter"/>
</dbReference>
<dbReference type="UniPathway" id="UPA00848">
    <property type="reaction ID" value="UER00151"/>
</dbReference>
<evidence type="ECO:0000256" key="2">
    <source>
        <dbReference type="ARBA" id="ARBA00005080"/>
    </source>
</evidence>
<evidence type="ECO:0000259" key="8">
    <source>
        <dbReference type="Pfam" id="PF01227"/>
    </source>
</evidence>
<evidence type="ECO:0000256" key="6">
    <source>
        <dbReference type="ARBA" id="ARBA00022801"/>
    </source>
</evidence>
<comment type="catalytic activity">
    <reaction evidence="1">
        <text>GTP + H2O = 7,8-dihydroneopterin 3'-triphosphate + formate + H(+)</text>
        <dbReference type="Rhea" id="RHEA:17473"/>
        <dbReference type="ChEBI" id="CHEBI:15377"/>
        <dbReference type="ChEBI" id="CHEBI:15378"/>
        <dbReference type="ChEBI" id="CHEBI:15740"/>
        <dbReference type="ChEBI" id="CHEBI:37565"/>
        <dbReference type="ChEBI" id="CHEBI:58462"/>
        <dbReference type="EC" id="3.5.4.16"/>
    </reaction>
</comment>
<sequence length="415" mass="46014">VGDKLWTLANGTVEKTTVKQVSSRKAWEIVEVVTERGIMRVTPDHPLATSNGWVEAQDAAGCLVEWTNPNSLHRARRPPKLGYAFGYALGAMFSDGTVGDRCLSLVVNEREFAVRFATAMVEAFGMEVRIEEISRPSGFLGREVPGFRVRVVSSYLADLFRTYAGGDAHHMRQHFPRVVLNDEESLRGFVDGYAEGDGFRPKGASGVVIVGANTAFLREFAEVVDARFSGGPQLYVADRWNKRGWYGKHGFRQEEHRTTLAEASYSRVLEVRSKTARKKPYTVYSFQCEPYPTFLIGGHLTHNCEHHLLPMIGKAHVGYIPEGKVVGLSKLARVVEGYSRRPQLQERLTAQVADALHESLGARGAIVVVEADHLCMTVRGVQKPGSVTVTSAVRGIYAKDQRTRQEAMSLITGHR</sequence>
<dbReference type="AlphaFoldDB" id="A0A6J4QPF2"/>
<dbReference type="Gene3D" id="3.30.1130.10">
    <property type="match status" value="1"/>
</dbReference>
<dbReference type="SUPFAM" id="SSF51294">
    <property type="entry name" value="Hedgehog/intein (Hint) domain"/>
    <property type="match status" value="1"/>
</dbReference>
<dbReference type="GO" id="GO:0008270">
    <property type="term" value="F:zinc ion binding"/>
    <property type="evidence" value="ECO:0007669"/>
    <property type="project" value="TreeGrafter"/>
</dbReference>
<gene>
    <name evidence="9" type="ORF">AVDCRST_MAG01-01-4431</name>
</gene>
<dbReference type="GO" id="GO:0046654">
    <property type="term" value="P:tetrahydrofolate biosynthetic process"/>
    <property type="evidence" value="ECO:0007669"/>
    <property type="project" value="InterPro"/>
</dbReference>
<evidence type="ECO:0000256" key="7">
    <source>
        <dbReference type="ARBA" id="ARBA00030854"/>
    </source>
</evidence>
<name>A0A6J4QPF2_9ACTN</name>
<feature type="non-terminal residue" evidence="9">
    <location>
        <position position="1"/>
    </location>
</feature>
<evidence type="ECO:0000256" key="1">
    <source>
        <dbReference type="ARBA" id="ARBA00001052"/>
    </source>
</evidence>
<dbReference type="SUPFAM" id="SSF55620">
    <property type="entry name" value="Tetrahydrobiopterin biosynthesis enzymes-like"/>
    <property type="match status" value="1"/>
</dbReference>
<dbReference type="PANTHER" id="PTHR11109">
    <property type="entry name" value="GTP CYCLOHYDROLASE I"/>
    <property type="match status" value="1"/>
</dbReference>
<accession>A0A6J4QPF2</accession>